<protein>
    <submittedName>
        <fullName evidence="1">Uncharacterized protein</fullName>
    </submittedName>
</protein>
<proteinExistence type="predicted"/>
<dbReference type="AlphaFoldDB" id="A0A132AG41"/>
<sequence>MSETVLSDGTKFEQRSRSSSSSSPFESLTEISKEKKDAILRLFQFDLKRHRMNEVLELYRSNVVPEIRKNLSFIVWDLVPIICQRLRGLSKFRFKTFSVCQEILLDLCEICNPKELLIIYLAELENDLCATKMEKLAGNSKLETQTIGENDLVNNFEEKCSNDINQKDDEICDIL</sequence>
<dbReference type="Proteomes" id="UP000616769">
    <property type="component" value="Unassembled WGS sequence"/>
</dbReference>
<dbReference type="EMBL" id="JXLN01014334">
    <property type="protein sequence ID" value="KPM09966.1"/>
    <property type="molecule type" value="Genomic_DNA"/>
</dbReference>
<reference evidence="1 2" key="1">
    <citation type="journal article" date="2015" name="Parasit. Vectors">
        <title>Draft genome of the scabies mite.</title>
        <authorList>
            <person name="Rider S.D.Jr."/>
            <person name="Morgan M.S."/>
            <person name="Arlian L.G."/>
        </authorList>
    </citation>
    <scope>NUCLEOTIDE SEQUENCE [LARGE SCALE GENOMIC DNA]</scope>
    <source>
        <strain evidence="1">Arlian Lab</strain>
    </source>
</reference>
<comment type="caution">
    <text evidence="1">The sequence shown here is derived from an EMBL/GenBank/DDBJ whole genome shotgun (WGS) entry which is preliminary data.</text>
</comment>
<evidence type="ECO:0000313" key="2">
    <source>
        <dbReference type="Proteomes" id="UP000616769"/>
    </source>
</evidence>
<dbReference type="Pfam" id="PF08568">
    <property type="entry name" value="Kinetochor_Ybp2"/>
    <property type="match status" value="1"/>
</dbReference>
<dbReference type="OrthoDB" id="619536at2759"/>
<name>A0A132AG41_SARSC</name>
<organism evidence="1 2">
    <name type="scientific">Sarcoptes scabiei</name>
    <name type="common">Itch mite</name>
    <name type="synonym">Acarus scabiei</name>
    <dbReference type="NCBI Taxonomy" id="52283"/>
    <lineage>
        <taxon>Eukaryota</taxon>
        <taxon>Metazoa</taxon>
        <taxon>Ecdysozoa</taxon>
        <taxon>Arthropoda</taxon>
        <taxon>Chelicerata</taxon>
        <taxon>Arachnida</taxon>
        <taxon>Acari</taxon>
        <taxon>Acariformes</taxon>
        <taxon>Sarcoptiformes</taxon>
        <taxon>Astigmata</taxon>
        <taxon>Psoroptidia</taxon>
        <taxon>Sarcoptoidea</taxon>
        <taxon>Sarcoptidae</taxon>
        <taxon>Sarcoptinae</taxon>
        <taxon>Sarcoptes</taxon>
    </lineage>
</organism>
<gene>
    <name evidence="1" type="ORF">QR98_0085120</name>
</gene>
<dbReference type="VEuPathDB" id="VectorBase:SSCA009595"/>
<accession>A0A132AG41</accession>
<dbReference type="InterPro" id="IPR013877">
    <property type="entry name" value="YAP-bd/ALF4/Glomulin"/>
</dbReference>
<evidence type="ECO:0000313" key="1">
    <source>
        <dbReference type="EMBL" id="KPM09966.1"/>
    </source>
</evidence>